<dbReference type="EMBL" id="JAVDTT010000002">
    <property type="protein sequence ID" value="MDR6841917.1"/>
    <property type="molecule type" value="Genomic_DNA"/>
</dbReference>
<accession>A0ABU1RTI1</accession>
<dbReference type="Proteomes" id="UP001254759">
    <property type="component" value="Unassembled WGS sequence"/>
</dbReference>
<sequence>MLRSILIFACFDRHKVKIKMDPSIRWDDDGRVVADRIFKVYFTLRSATKDSTTEGSASVEVSPS</sequence>
<organism evidence="1 2">
    <name type="scientific">Pseudoxanthomonas sacheonensis</name>
    <dbReference type="NCBI Taxonomy" id="443615"/>
    <lineage>
        <taxon>Bacteria</taxon>
        <taxon>Pseudomonadati</taxon>
        <taxon>Pseudomonadota</taxon>
        <taxon>Gammaproteobacteria</taxon>
        <taxon>Lysobacterales</taxon>
        <taxon>Lysobacteraceae</taxon>
        <taxon>Pseudoxanthomonas</taxon>
    </lineage>
</organism>
<evidence type="ECO:0000313" key="2">
    <source>
        <dbReference type="Proteomes" id="UP001254759"/>
    </source>
</evidence>
<comment type="caution">
    <text evidence="1">The sequence shown here is derived from an EMBL/GenBank/DDBJ whole genome shotgun (WGS) entry which is preliminary data.</text>
</comment>
<evidence type="ECO:0000313" key="1">
    <source>
        <dbReference type="EMBL" id="MDR6841917.1"/>
    </source>
</evidence>
<protein>
    <submittedName>
        <fullName evidence="1">Uncharacterized protein</fullName>
    </submittedName>
</protein>
<gene>
    <name evidence="1" type="ORF">J2W94_002202</name>
</gene>
<proteinExistence type="predicted"/>
<name>A0ABU1RTI1_9GAMM</name>
<reference evidence="1 2" key="1">
    <citation type="submission" date="2023-07" db="EMBL/GenBank/DDBJ databases">
        <title>Sorghum-associated microbial communities from plants grown in Nebraska, USA.</title>
        <authorList>
            <person name="Schachtman D."/>
        </authorList>
    </citation>
    <scope>NUCLEOTIDE SEQUENCE [LARGE SCALE GENOMIC DNA]</scope>
    <source>
        <strain evidence="1 2">BE107</strain>
    </source>
</reference>
<keyword evidence="2" id="KW-1185">Reference proteome</keyword>